<feature type="region of interest" description="Disordered" evidence="1">
    <location>
        <begin position="24"/>
        <end position="113"/>
    </location>
</feature>
<proteinExistence type="predicted"/>
<evidence type="ECO:0000256" key="1">
    <source>
        <dbReference type="SAM" id="MobiDB-lite"/>
    </source>
</evidence>
<evidence type="ECO:0000313" key="2">
    <source>
        <dbReference type="EMBL" id="CAI6347191.1"/>
    </source>
</evidence>
<reference evidence="2 3" key="1">
    <citation type="submission" date="2023-01" db="EMBL/GenBank/DDBJ databases">
        <authorList>
            <person name="Whitehead M."/>
        </authorList>
    </citation>
    <scope>NUCLEOTIDE SEQUENCE [LARGE SCALE GENOMIC DNA]</scope>
</reference>
<dbReference type="Proteomes" id="UP001160148">
    <property type="component" value="Unassembled WGS sequence"/>
</dbReference>
<feature type="compositionally biased region" description="Basic and acidic residues" evidence="1">
    <location>
        <begin position="93"/>
        <end position="102"/>
    </location>
</feature>
<accession>A0AAV0VZW4</accession>
<gene>
    <name evidence="2" type="ORF">MEUPH1_LOCUS4006</name>
</gene>
<name>A0AAV0VZW4_9HEMI</name>
<evidence type="ECO:0000313" key="3">
    <source>
        <dbReference type="Proteomes" id="UP001160148"/>
    </source>
</evidence>
<dbReference type="AlphaFoldDB" id="A0AAV0VZW4"/>
<sequence>MYVAIKPRRTGDSSSFVGTRPLSAVCQSATRRPQPAGVLTDPPYARKMRFGVPSSWSARESAAARRESSVPRNACVGKSGGRRTHTPPPNGEKPGRDSDEKNNNNNNNNNRTASVQRISVGYHSCAFAIENIIALQNGRQHEHMPQSSRRPWKTKIPTVATSVRRTSRSAKSRLVSTRRSEVVYAAAYHDSPYQTIIITD</sequence>
<comment type="caution">
    <text evidence="2">The sequence shown here is derived from an EMBL/GenBank/DDBJ whole genome shotgun (WGS) entry which is preliminary data.</text>
</comment>
<protein>
    <submittedName>
        <fullName evidence="2">Uncharacterized protein</fullName>
    </submittedName>
</protein>
<keyword evidence="3" id="KW-1185">Reference proteome</keyword>
<organism evidence="2 3">
    <name type="scientific">Macrosiphum euphorbiae</name>
    <name type="common">potato aphid</name>
    <dbReference type="NCBI Taxonomy" id="13131"/>
    <lineage>
        <taxon>Eukaryota</taxon>
        <taxon>Metazoa</taxon>
        <taxon>Ecdysozoa</taxon>
        <taxon>Arthropoda</taxon>
        <taxon>Hexapoda</taxon>
        <taxon>Insecta</taxon>
        <taxon>Pterygota</taxon>
        <taxon>Neoptera</taxon>
        <taxon>Paraneoptera</taxon>
        <taxon>Hemiptera</taxon>
        <taxon>Sternorrhyncha</taxon>
        <taxon>Aphidomorpha</taxon>
        <taxon>Aphidoidea</taxon>
        <taxon>Aphididae</taxon>
        <taxon>Macrosiphini</taxon>
        <taxon>Macrosiphum</taxon>
    </lineage>
</organism>
<dbReference type="EMBL" id="CARXXK010000001">
    <property type="protein sequence ID" value="CAI6347191.1"/>
    <property type="molecule type" value="Genomic_DNA"/>
</dbReference>